<accession>A0A147B8Z2</accession>
<feature type="non-terminal residue" evidence="1">
    <location>
        <position position="1"/>
    </location>
</feature>
<protein>
    <submittedName>
        <fullName evidence="1">Uncharacterized protein</fullName>
    </submittedName>
</protein>
<organism evidence="1">
    <name type="scientific">Alectorobius mimon</name>
    <dbReference type="NCBI Taxonomy" id="360319"/>
    <lineage>
        <taxon>Eukaryota</taxon>
        <taxon>Metazoa</taxon>
        <taxon>Ecdysozoa</taxon>
        <taxon>Arthropoda</taxon>
        <taxon>Chelicerata</taxon>
        <taxon>Arachnida</taxon>
        <taxon>Acari</taxon>
        <taxon>Parasitiformes</taxon>
        <taxon>Ixodida</taxon>
        <taxon>Ixodoidea</taxon>
        <taxon>Argasidae</taxon>
        <taxon>Ornithodorinae</taxon>
        <taxon>Alectorobius</taxon>
    </lineage>
</organism>
<dbReference type="EMBL" id="GEIB01000751">
    <property type="protein sequence ID" value="JAR87241.1"/>
    <property type="molecule type" value="Transcribed_RNA"/>
</dbReference>
<dbReference type="AlphaFoldDB" id="A0A147B8Z2"/>
<evidence type="ECO:0000313" key="1">
    <source>
        <dbReference type="EMBL" id="JAR87241.1"/>
    </source>
</evidence>
<name>A0A147B8Z2_9ACAR</name>
<reference evidence="1" key="1">
    <citation type="submission" date="2016-03" db="EMBL/GenBank/DDBJ databases">
        <title>Gut transcriptome analysis on engorged females of Ornithodoros mimon (Acari: Argasidae) and phylogenetic inferences of soft ticks.</title>
        <authorList>
            <person name="Landulfo G.A."/>
            <person name="Giovanni D."/>
            <person name="Carvalho E."/>
            <person name="Junqueira-de-Azevedo I."/>
            <person name="Patane J."/>
            <person name="Mendoca R."/>
            <person name="Barros-Battesti D."/>
        </authorList>
    </citation>
    <scope>NUCLEOTIDE SEQUENCE</scope>
    <source>
        <strain evidence="1">Females</strain>
        <tissue evidence="1">Gut</tissue>
    </source>
</reference>
<proteinExistence type="predicted"/>
<feature type="non-terminal residue" evidence="1">
    <location>
        <position position="299"/>
    </location>
</feature>
<sequence>HMIKKLLVNGPVAAGISEVPQGLSMEGSPVSLTELHGHMPRLRRALGDVGFKVRRITATLRDVVYKNESASIPGPKVVKGAFQTPLLQAKETNAGSLQGLPTSAVLRNLYWLDKPVRIAGRVLIPKQSRAKGPVHAQLINGADLSKAVTVNGHHTLTGNTIFLKPLSITRDSFLEGSLNKMKLSNFATLSGDHYVTAPKQFGMVTVLTQLSVLRLDGVDITSTVLNTLNSIDPQAVNGAVTFAGNVQTRDIFSNTVNALHVPDLGTRFVRLNKPAHICGFKTFTAFTTVASKVTIGGKL</sequence>